<feature type="compositionally biased region" description="Basic and acidic residues" evidence="1">
    <location>
        <begin position="238"/>
        <end position="252"/>
    </location>
</feature>
<proteinExistence type="predicted"/>
<feature type="region of interest" description="Disordered" evidence="1">
    <location>
        <begin position="15"/>
        <end position="36"/>
    </location>
</feature>
<dbReference type="AlphaFoldDB" id="A0A8J7U5V7"/>
<reference evidence="2" key="1">
    <citation type="submission" date="2021-03" db="EMBL/GenBank/DDBJ databases">
        <authorList>
            <person name="Wang G."/>
        </authorList>
    </citation>
    <scope>NUCLEOTIDE SEQUENCE</scope>
    <source>
        <strain evidence="2">KCTC 12899</strain>
    </source>
</reference>
<gene>
    <name evidence="2" type="ORF">J3U88_22430</name>
</gene>
<sequence>MEPKIILGSQRLNQVKPVQEQRNTNAADRRDISGAKPLSQALGRAKYQHQIALKGHPDKKPSLNKENIFSASVPKKGSNPNSKYNKGVLKNTLDNLQRKELKHIEKQLVRDLSKVEGLLKDIDNLSSLEGIDLADAKDGIPGYSDPVKFFYQKGLLPKIHLGEQKKLINAASEVLKKGSNYVQNLNETEVAFTLDFMKRYKDGAHAGHSEKDIHKAKKRINTFINMYRSASVPTSKTQPDKAMLRVPESRHKETASRKEVLKALGSLKKMLPELLRVSPFELSRVDKLNDHISNHQIVKFLKDSPVKNILDDPLVSSAVENLENALSFLHRSSARDASFYSPTALGWEKTQK</sequence>
<dbReference type="Proteomes" id="UP000664417">
    <property type="component" value="Unassembled WGS sequence"/>
</dbReference>
<evidence type="ECO:0000313" key="3">
    <source>
        <dbReference type="Proteomes" id="UP000664417"/>
    </source>
</evidence>
<protein>
    <submittedName>
        <fullName evidence="2">Uncharacterized protein</fullName>
    </submittedName>
</protein>
<dbReference type="RefSeq" id="WP_207861229.1">
    <property type="nucleotide sequence ID" value="NZ_JAFREP010000023.1"/>
</dbReference>
<keyword evidence="3" id="KW-1185">Reference proteome</keyword>
<evidence type="ECO:0000256" key="1">
    <source>
        <dbReference type="SAM" id="MobiDB-lite"/>
    </source>
</evidence>
<accession>A0A8J7U5V7</accession>
<name>A0A8J7U5V7_9BACT</name>
<feature type="region of interest" description="Disordered" evidence="1">
    <location>
        <begin position="231"/>
        <end position="252"/>
    </location>
</feature>
<dbReference type="EMBL" id="JAFREP010000023">
    <property type="protein sequence ID" value="MBO1321254.1"/>
    <property type="molecule type" value="Genomic_DNA"/>
</dbReference>
<evidence type="ECO:0000313" key="2">
    <source>
        <dbReference type="EMBL" id="MBO1321254.1"/>
    </source>
</evidence>
<comment type="caution">
    <text evidence="2">The sequence shown here is derived from an EMBL/GenBank/DDBJ whole genome shotgun (WGS) entry which is preliminary data.</text>
</comment>
<organism evidence="2 3">
    <name type="scientific">Acanthopleuribacter pedis</name>
    <dbReference type="NCBI Taxonomy" id="442870"/>
    <lineage>
        <taxon>Bacteria</taxon>
        <taxon>Pseudomonadati</taxon>
        <taxon>Acidobacteriota</taxon>
        <taxon>Holophagae</taxon>
        <taxon>Acanthopleuribacterales</taxon>
        <taxon>Acanthopleuribacteraceae</taxon>
        <taxon>Acanthopleuribacter</taxon>
    </lineage>
</organism>